<accession>A0A163IHU9</accession>
<evidence type="ECO:0000313" key="2">
    <source>
        <dbReference type="EMBL" id="KZM25771.1"/>
    </source>
</evidence>
<feature type="region of interest" description="Disordered" evidence="1">
    <location>
        <begin position="62"/>
        <end position="81"/>
    </location>
</feature>
<sequence length="304" mass="33324">MVSARSAIHTKSVSWAARSRAKGLALTERRKSERGRHLAFDMSRAVLGLISHVLHEATYSFESRSAASHHRSQAKPRRERGQKRMLFTRRIPFPGSEYIDPQPPNTPFTPHACTRHSPAQSSPQHMSCPHPFLAHTPLLKLTHLPIPVAWRRLQLESPQMIIGPHVLLHAFWSMLTQRAEKEPAGPLEREVSRWLVDMPAGFVWDASIVCAGWAETDALGWAGWRRVRTRSFGSCLEIHLARGSNGDEAGGGSEEEGGAVHDDDDDDVVGGGAAAADEGFSKALGSALAACLPSLLIISQLTHL</sequence>
<keyword evidence="3" id="KW-1185">Reference proteome</keyword>
<reference evidence="2 3" key="1">
    <citation type="journal article" date="2016" name="Sci. Rep.">
        <title>Draft genome sequencing and secretome analysis of fungal phytopathogen Ascochyta rabiei provides insight into the necrotrophic effector repertoire.</title>
        <authorList>
            <person name="Verma S."/>
            <person name="Gazara R.K."/>
            <person name="Nizam S."/>
            <person name="Parween S."/>
            <person name="Chattopadhyay D."/>
            <person name="Verma P.K."/>
        </authorList>
    </citation>
    <scope>NUCLEOTIDE SEQUENCE [LARGE SCALE GENOMIC DNA]</scope>
    <source>
        <strain evidence="2 3">ArDII</strain>
    </source>
</reference>
<feature type="compositionally biased region" description="Basic residues" evidence="1">
    <location>
        <begin position="67"/>
        <end position="81"/>
    </location>
</feature>
<feature type="compositionally biased region" description="Acidic residues" evidence="1">
    <location>
        <begin position="253"/>
        <end position="268"/>
    </location>
</feature>
<name>A0A163IHU9_DIDRA</name>
<evidence type="ECO:0000313" key="3">
    <source>
        <dbReference type="Proteomes" id="UP000076837"/>
    </source>
</evidence>
<proteinExistence type="predicted"/>
<protein>
    <submittedName>
        <fullName evidence="2">Uncharacterized protein</fullName>
    </submittedName>
</protein>
<comment type="caution">
    <text evidence="2">The sequence shown here is derived from an EMBL/GenBank/DDBJ whole genome shotgun (WGS) entry which is preliminary data.</text>
</comment>
<dbReference type="EMBL" id="JYNV01000120">
    <property type="protein sequence ID" value="KZM25771.1"/>
    <property type="molecule type" value="Genomic_DNA"/>
</dbReference>
<dbReference type="AlphaFoldDB" id="A0A163IHU9"/>
<dbReference type="Proteomes" id="UP000076837">
    <property type="component" value="Unassembled WGS sequence"/>
</dbReference>
<organism evidence="2 3">
    <name type="scientific">Didymella rabiei</name>
    <name type="common">Chickpea ascochyta blight fungus</name>
    <name type="synonym">Mycosphaerella rabiei</name>
    <dbReference type="NCBI Taxonomy" id="5454"/>
    <lineage>
        <taxon>Eukaryota</taxon>
        <taxon>Fungi</taxon>
        <taxon>Dikarya</taxon>
        <taxon>Ascomycota</taxon>
        <taxon>Pezizomycotina</taxon>
        <taxon>Dothideomycetes</taxon>
        <taxon>Pleosporomycetidae</taxon>
        <taxon>Pleosporales</taxon>
        <taxon>Pleosporineae</taxon>
        <taxon>Didymellaceae</taxon>
        <taxon>Ascochyta</taxon>
    </lineage>
</organism>
<gene>
    <name evidence="2" type="ORF">ST47_g3072</name>
</gene>
<evidence type="ECO:0000256" key="1">
    <source>
        <dbReference type="SAM" id="MobiDB-lite"/>
    </source>
</evidence>
<feature type="region of interest" description="Disordered" evidence="1">
    <location>
        <begin position="244"/>
        <end position="272"/>
    </location>
</feature>